<evidence type="ECO:0000256" key="1">
    <source>
        <dbReference type="ARBA" id="ARBA00004370"/>
    </source>
</evidence>
<feature type="compositionally biased region" description="Low complexity" evidence="5">
    <location>
        <begin position="472"/>
        <end position="481"/>
    </location>
</feature>
<dbReference type="Pfam" id="PF14559">
    <property type="entry name" value="TPR_19"/>
    <property type="match status" value="1"/>
</dbReference>
<evidence type="ECO:0000313" key="8">
    <source>
        <dbReference type="EMBL" id="MBK5926560.1"/>
    </source>
</evidence>
<organism evidence="8 9">
    <name type="scientific">Rhodobaculum claviforme</name>
    <dbReference type="NCBI Taxonomy" id="1549854"/>
    <lineage>
        <taxon>Bacteria</taxon>
        <taxon>Pseudomonadati</taxon>
        <taxon>Pseudomonadota</taxon>
        <taxon>Alphaproteobacteria</taxon>
        <taxon>Rhodobacterales</taxon>
        <taxon>Paracoccaceae</taxon>
        <taxon>Rhodobaculum</taxon>
    </lineage>
</organism>
<dbReference type="InterPro" id="IPR016982">
    <property type="entry name" value="Mms48"/>
</dbReference>
<dbReference type="InterPro" id="IPR011990">
    <property type="entry name" value="TPR-like_helical_dom_sf"/>
</dbReference>
<keyword evidence="3 6" id="KW-1133">Transmembrane helix</keyword>
<sequence>MLWTLLKIFLFVAAVAGLTMGAEQLMDTQEGILVAVAGMEFSLGPLQAVVAALLLLGALWLLLKAAGLVVATLKVLNGDDTALTRYFTRNREQRGLQALVEAMTALGAGEPRLAMSRAQRAEKLLAKPELTNLLSAQAAELQGDTARAAEYYKRMLGDRRTKFAGVRGLLRQRLAQGDRDTALKLAQKAFDLRPDHAETQTALLQLQAGTRDWSGARKTLLARQRAGGMPRDLYQRRSAVLALQQSADFAEKGEADRARDAALEANELSPTLVPAAAAAARAYAAQGKPKYAVKLLKKAWSANPSPELAAAFADIVPDESAQARLDRFQPLLALSPDHPETRMLKAELLISAEDFPAARRAIAPLLDDAPTARVLTIMAAVERGEGSDDAVVRGWLTKALSASRGPQWVCDSCQTVHPHWVAVCDGCGAFDSLSWRAPAGGAGPSPTQTEMLPLIVGRPSTSHADTHDPEEAAAAAAKPAN</sequence>
<keyword evidence="4 6" id="KW-0472">Membrane</keyword>
<keyword evidence="9" id="KW-1185">Reference proteome</keyword>
<comment type="caution">
    <text evidence="8">The sequence shown here is derived from an EMBL/GenBank/DDBJ whole genome shotgun (WGS) entry which is preliminary data.</text>
</comment>
<reference evidence="8" key="2">
    <citation type="journal article" date="2020" name="Microorganisms">
        <title>Osmotic Adaptation and Compatible Solute Biosynthesis of Phototrophic Bacteria as Revealed from Genome Analyses.</title>
        <authorList>
            <person name="Imhoff J.F."/>
            <person name="Rahn T."/>
            <person name="Kunzel S."/>
            <person name="Keller A."/>
            <person name="Neulinger S.C."/>
        </authorList>
    </citation>
    <scope>NUCLEOTIDE SEQUENCE</scope>
    <source>
        <strain evidence="8">LMG 28126</strain>
    </source>
</reference>
<dbReference type="EMBL" id="NHSD01000136">
    <property type="protein sequence ID" value="MBK5926560.1"/>
    <property type="molecule type" value="Genomic_DNA"/>
</dbReference>
<comment type="subcellular location">
    <subcellularLocation>
        <location evidence="1">Membrane</location>
    </subcellularLocation>
</comment>
<gene>
    <name evidence="8" type="ORF">CCR87_04180</name>
</gene>
<evidence type="ECO:0000256" key="5">
    <source>
        <dbReference type="SAM" id="MobiDB-lite"/>
    </source>
</evidence>
<dbReference type="GO" id="GO:0016020">
    <property type="term" value="C:membrane"/>
    <property type="evidence" value="ECO:0007669"/>
    <property type="project" value="UniProtKB-SubCell"/>
</dbReference>
<evidence type="ECO:0000256" key="4">
    <source>
        <dbReference type="ARBA" id="ARBA00023136"/>
    </source>
</evidence>
<evidence type="ECO:0000256" key="6">
    <source>
        <dbReference type="SAM" id="Phobius"/>
    </source>
</evidence>
<feature type="region of interest" description="Disordered" evidence="5">
    <location>
        <begin position="457"/>
        <end position="481"/>
    </location>
</feature>
<dbReference type="RefSeq" id="WP_201156327.1">
    <property type="nucleotide sequence ID" value="NZ_NHSD01000136.1"/>
</dbReference>
<dbReference type="Gene3D" id="1.25.40.10">
    <property type="entry name" value="Tetratricopeptide repeat domain"/>
    <property type="match status" value="1"/>
</dbReference>
<evidence type="ECO:0000313" key="9">
    <source>
        <dbReference type="Proteomes" id="UP000706333"/>
    </source>
</evidence>
<dbReference type="InterPro" id="IPR010817">
    <property type="entry name" value="HemY_N"/>
</dbReference>
<proteinExistence type="predicted"/>
<protein>
    <submittedName>
        <fullName evidence="8">Heme biosynthesis protein HemY</fullName>
    </submittedName>
</protein>
<dbReference type="PIRSF" id="PIRSF031802">
    <property type="entry name" value="UCP031802"/>
    <property type="match status" value="1"/>
</dbReference>
<dbReference type="Proteomes" id="UP000706333">
    <property type="component" value="Unassembled WGS sequence"/>
</dbReference>
<dbReference type="SUPFAM" id="SSF48452">
    <property type="entry name" value="TPR-like"/>
    <property type="match status" value="2"/>
</dbReference>
<dbReference type="AlphaFoldDB" id="A0A934TIT5"/>
<evidence type="ECO:0000256" key="2">
    <source>
        <dbReference type="ARBA" id="ARBA00022692"/>
    </source>
</evidence>
<feature type="domain" description="HemY N-terminal" evidence="7">
    <location>
        <begin position="32"/>
        <end position="143"/>
    </location>
</feature>
<evidence type="ECO:0000256" key="3">
    <source>
        <dbReference type="ARBA" id="ARBA00022989"/>
    </source>
</evidence>
<feature type="transmembrane region" description="Helical" evidence="6">
    <location>
        <begin position="45"/>
        <end position="63"/>
    </location>
</feature>
<dbReference type="Pfam" id="PF07219">
    <property type="entry name" value="HemY_N"/>
    <property type="match status" value="1"/>
</dbReference>
<evidence type="ECO:0000259" key="7">
    <source>
        <dbReference type="Pfam" id="PF07219"/>
    </source>
</evidence>
<accession>A0A934TIT5</accession>
<reference evidence="8" key="1">
    <citation type="submission" date="2017-05" db="EMBL/GenBank/DDBJ databases">
        <authorList>
            <person name="Imhoff J.F."/>
            <person name="Rahn T."/>
            <person name="Kuenzel S."/>
            <person name="Neulinger S.C."/>
        </authorList>
    </citation>
    <scope>NUCLEOTIDE SEQUENCE</scope>
    <source>
        <strain evidence="8">LMG 28126</strain>
    </source>
</reference>
<keyword evidence="2 6" id="KW-0812">Transmembrane</keyword>
<name>A0A934TIT5_9RHOB</name>